<evidence type="ECO:0000256" key="1">
    <source>
        <dbReference type="SAM" id="SignalP"/>
    </source>
</evidence>
<name>A0A1C4UP28_9ACTN</name>
<dbReference type="EMBL" id="FMCS01000001">
    <property type="protein sequence ID" value="SCE73425.1"/>
    <property type="molecule type" value="Genomic_DNA"/>
</dbReference>
<keyword evidence="1" id="KW-0732">Signal</keyword>
<dbReference type="RefSeq" id="WP_139141744.1">
    <property type="nucleotide sequence ID" value="NZ_FMCS01000001.1"/>
</dbReference>
<gene>
    <name evidence="2" type="ORF">GA0070214_101880</name>
</gene>
<keyword evidence="3" id="KW-1185">Reference proteome</keyword>
<reference evidence="3" key="1">
    <citation type="submission" date="2016-06" db="EMBL/GenBank/DDBJ databases">
        <authorList>
            <person name="Varghese N."/>
            <person name="Submissions Spin"/>
        </authorList>
    </citation>
    <scope>NUCLEOTIDE SEQUENCE [LARGE SCALE GENOMIC DNA]</scope>
    <source>
        <strain evidence="3">DSM 45246</strain>
    </source>
</reference>
<feature type="chain" id="PRO_5008705040" description="Phospholipase A2" evidence="1">
    <location>
        <begin position="21"/>
        <end position="191"/>
    </location>
</feature>
<evidence type="ECO:0000313" key="3">
    <source>
        <dbReference type="Proteomes" id="UP000199629"/>
    </source>
</evidence>
<organism evidence="2 3">
    <name type="scientific">Micromonospora chaiyaphumensis</name>
    <dbReference type="NCBI Taxonomy" id="307119"/>
    <lineage>
        <taxon>Bacteria</taxon>
        <taxon>Bacillati</taxon>
        <taxon>Actinomycetota</taxon>
        <taxon>Actinomycetes</taxon>
        <taxon>Micromonosporales</taxon>
        <taxon>Micromonosporaceae</taxon>
        <taxon>Micromonospora</taxon>
    </lineage>
</organism>
<proteinExistence type="predicted"/>
<feature type="signal peptide" evidence="1">
    <location>
        <begin position="1"/>
        <end position="20"/>
    </location>
</feature>
<dbReference type="AlphaFoldDB" id="A0A1C4UP28"/>
<accession>A0A1C4UP28</accession>
<dbReference type="Proteomes" id="UP000199629">
    <property type="component" value="Unassembled WGS sequence"/>
</dbReference>
<protein>
    <recommendedName>
        <fullName evidence="4">Phospholipase A2</fullName>
    </recommendedName>
</protein>
<evidence type="ECO:0008006" key="4">
    <source>
        <dbReference type="Google" id="ProtNLM"/>
    </source>
</evidence>
<evidence type="ECO:0000313" key="2">
    <source>
        <dbReference type="EMBL" id="SCE73425.1"/>
    </source>
</evidence>
<dbReference type="PROSITE" id="PS51257">
    <property type="entry name" value="PROKAR_LIPOPROTEIN"/>
    <property type="match status" value="1"/>
</dbReference>
<sequence>MTRTTSTVFLAALLAVGAGAAGCDPGGAASGASPSASASVSRQQLLALGQEWVQCIRAHGLTRMPDAQLSQGGYLEFPPSGGYDWKRDLSRHPQAIDACKSIEDRYPPNAFRPKEKFSADDLRKLADYAKCMREHGLPEFPDPNAAGEFDFSGTPLENGIPAQKKNTAEQACRNIWDGDIRIKNGGGGGKK</sequence>